<dbReference type="RefSeq" id="WP_058295345.1">
    <property type="nucleotide sequence ID" value="NZ_CAMRXB010000059.1"/>
</dbReference>
<sequence length="241" mass="28174">MDQKEIDNFLEENKIRVQGGNISSNAELSLLLNSIAKDELKKENVDKAKYFINKAINFDHKNHEALFIKGMICRHEMKYVEAIESFKNYNKIMNDGLSLIYIGFCYAELFDSNNALDYLNKGEKSLSEEEKRNDELLLSSVYECIGNIYLNRENLLEFDGSDKLKLNYKLAVKNFKKSLKLHRNNHELLNKLAACYYHFEDEGRALYCYEEAAKYTYDKSAYLEVIEEMKSMGITSTYIEF</sequence>
<protein>
    <recommendedName>
        <fullName evidence="3">Tetratricopeptide repeat protein</fullName>
    </recommendedName>
</protein>
<dbReference type="STRING" id="137838.GCA_001458595_02574"/>
<dbReference type="EMBL" id="PDCJ01000001">
    <property type="protein sequence ID" value="PEG31187.1"/>
    <property type="molecule type" value="Genomic_DNA"/>
</dbReference>
<dbReference type="OrthoDB" id="1893695at2"/>
<evidence type="ECO:0000313" key="1">
    <source>
        <dbReference type="EMBL" id="PEG31187.1"/>
    </source>
</evidence>
<evidence type="ECO:0008006" key="3">
    <source>
        <dbReference type="Google" id="ProtNLM"/>
    </source>
</evidence>
<gene>
    <name evidence="1" type="ORF">CQ394_05530</name>
</gene>
<name>A0A2A7MI30_9CLOT</name>
<evidence type="ECO:0000313" key="2">
    <source>
        <dbReference type="Proteomes" id="UP000220840"/>
    </source>
</evidence>
<dbReference type="InterPro" id="IPR011990">
    <property type="entry name" value="TPR-like_helical_dom_sf"/>
</dbReference>
<organism evidence="1 2">
    <name type="scientific">Clostridium neonatale</name>
    <dbReference type="NCBI Taxonomy" id="137838"/>
    <lineage>
        <taxon>Bacteria</taxon>
        <taxon>Bacillati</taxon>
        <taxon>Bacillota</taxon>
        <taxon>Clostridia</taxon>
        <taxon>Eubacteriales</taxon>
        <taxon>Clostridiaceae</taxon>
        <taxon>Clostridium</taxon>
    </lineage>
</organism>
<reference evidence="1 2" key="1">
    <citation type="submission" date="2017-10" db="EMBL/GenBank/DDBJ databases">
        <title>Effective Description of Clostridium neonatale sp. nov. linked to necrotizing enterocolitis in neonates and a clarification of species assignable to the genus Clostridium (Prazmowski 1880) emend. Lawson and Rainey 2016.</title>
        <authorList>
            <person name="Bernard K."/>
            <person name="Burdz T."/>
            <person name="Wiebe D."/>
            <person name="Balcewich B."/>
            <person name="Alfa M."/>
            <person name="Bernier A.-M."/>
        </authorList>
    </citation>
    <scope>NUCLEOTIDE SEQUENCE [LARGE SCALE GENOMIC DNA]</scope>
    <source>
        <strain evidence="1 2">LCDC99A005</strain>
    </source>
</reference>
<accession>A0A2A7MI30</accession>
<dbReference type="Gene3D" id="1.25.40.10">
    <property type="entry name" value="Tetratricopeptide repeat domain"/>
    <property type="match status" value="2"/>
</dbReference>
<dbReference type="SUPFAM" id="SSF48452">
    <property type="entry name" value="TPR-like"/>
    <property type="match status" value="1"/>
</dbReference>
<dbReference type="Proteomes" id="UP000220840">
    <property type="component" value="Unassembled WGS sequence"/>
</dbReference>
<dbReference type="GeneID" id="68877405"/>
<proteinExistence type="predicted"/>
<keyword evidence="2" id="KW-1185">Reference proteome</keyword>
<dbReference type="AlphaFoldDB" id="A0A2A7MI30"/>
<comment type="caution">
    <text evidence="1">The sequence shown here is derived from an EMBL/GenBank/DDBJ whole genome shotgun (WGS) entry which is preliminary data.</text>
</comment>